<comment type="function">
    <text evidence="6">Forms membrane-associated dynamic filaments that are essential for cell shape determination. Acts by regulating cell wall synthesis and cell elongation, and thus cell shape. A feedback loop between cell geometry and MreB localization may maintain elongated cell shape by targeting cell wall growth to regions of negative cell wall curvature.</text>
</comment>
<dbReference type="PRINTS" id="PR01652">
    <property type="entry name" value="SHAPEPROTEIN"/>
</dbReference>
<evidence type="ECO:0000256" key="3">
    <source>
        <dbReference type="ARBA" id="ARBA00022840"/>
    </source>
</evidence>
<dbReference type="InterPro" id="IPR043129">
    <property type="entry name" value="ATPase_NBD"/>
</dbReference>
<evidence type="ECO:0000256" key="4">
    <source>
        <dbReference type="ARBA" id="ARBA00022960"/>
    </source>
</evidence>
<keyword evidence="3 6" id="KW-0067">ATP-binding</keyword>
<dbReference type="GO" id="GO:0005524">
    <property type="term" value="F:ATP binding"/>
    <property type="evidence" value="ECO:0007669"/>
    <property type="project" value="UniProtKB-KW"/>
</dbReference>
<proteinExistence type="inferred from homology"/>
<accession>A0A1G2F1L5</accession>
<dbReference type="GO" id="GO:0000902">
    <property type="term" value="P:cell morphogenesis"/>
    <property type="evidence" value="ECO:0007669"/>
    <property type="project" value="InterPro"/>
</dbReference>
<protein>
    <recommendedName>
        <fullName evidence="6">Cell shape-determining protein MreB</fullName>
    </recommendedName>
</protein>
<evidence type="ECO:0000256" key="2">
    <source>
        <dbReference type="ARBA" id="ARBA00022741"/>
    </source>
</evidence>
<dbReference type="NCBIfam" id="NF010539">
    <property type="entry name" value="PRK13927.1"/>
    <property type="match status" value="1"/>
</dbReference>
<feature type="binding site" evidence="6">
    <location>
        <begin position="204"/>
        <end position="207"/>
    </location>
    <ligand>
        <name>ATP</name>
        <dbReference type="ChEBI" id="CHEBI:30616"/>
    </ligand>
</feature>
<evidence type="ECO:0000313" key="8">
    <source>
        <dbReference type="Proteomes" id="UP000177810"/>
    </source>
</evidence>
<comment type="subcellular location">
    <subcellularLocation>
        <location evidence="6">Cytoplasm</location>
    </subcellularLocation>
    <text evidence="6">Membrane-associated.</text>
</comment>
<dbReference type="STRING" id="1801990.A2V69_01030"/>
<feature type="binding site" evidence="6">
    <location>
        <begin position="284"/>
        <end position="287"/>
    </location>
    <ligand>
        <name>ATP</name>
        <dbReference type="ChEBI" id="CHEBI:30616"/>
    </ligand>
</feature>
<dbReference type="PANTHER" id="PTHR42749">
    <property type="entry name" value="CELL SHAPE-DETERMINING PROTEIN MREB"/>
    <property type="match status" value="1"/>
</dbReference>
<dbReference type="Pfam" id="PF06723">
    <property type="entry name" value="MreB_Mbl"/>
    <property type="match status" value="1"/>
</dbReference>
<keyword evidence="2 6" id="KW-0547">Nucleotide-binding</keyword>
<dbReference type="SUPFAM" id="SSF53067">
    <property type="entry name" value="Actin-like ATPase domain"/>
    <property type="match status" value="2"/>
</dbReference>
<dbReference type="InterPro" id="IPR056546">
    <property type="entry name" value="MreB_MamK-like"/>
</dbReference>
<dbReference type="NCBIfam" id="TIGR00904">
    <property type="entry name" value="mreB"/>
    <property type="match status" value="1"/>
</dbReference>
<dbReference type="Proteomes" id="UP000177810">
    <property type="component" value="Unassembled WGS sequence"/>
</dbReference>
<dbReference type="HAMAP" id="MF_02207">
    <property type="entry name" value="MreB"/>
    <property type="match status" value="1"/>
</dbReference>
<feature type="binding site" evidence="6">
    <location>
        <begin position="156"/>
        <end position="158"/>
    </location>
    <ligand>
        <name>ATP</name>
        <dbReference type="ChEBI" id="CHEBI:30616"/>
    </ligand>
</feature>
<comment type="subunit">
    <text evidence="6">Forms polymers.</text>
</comment>
<comment type="similarity">
    <text evidence="5 6">Belongs to the FtsA/MreB family.</text>
</comment>
<dbReference type="AlphaFoldDB" id="A0A1G2F1L5"/>
<gene>
    <name evidence="6" type="primary">mreB</name>
    <name evidence="7" type="ORF">A2V69_01030</name>
</gene>
<dbReference type="GO" id="GO:0008360">
    <property type="term" value="P:regulation of cell shape"/>
    <property type="evidence" value="ECO:0007669"/>
    <property type="project" value="UniProtKB-UniRule"/>
</dbReference>
<reference evidence="7 8" key="1">
    <citation type="journal article" date="2016" name="Nat. Commun.">
        <title>Thousands of microbial genomes shed light on interconnected biogeochemical processes in an aquifer system.</title>
        <authorList>
            <person name="Anantharaman K."/>
            <person name="Brown C.T."/>
            <person name="Hug L.A."/>
            <person name="Sharon I."/>
            <person name="Castelle C.J."/>
            <person name="Probst A.J."/>
            <person name="Thomas B.C."/>
            <person name="Singh A."/>
            <person name="Wilkins M.J."/>
            <person name="Karaoz U."/>
            <person name="Brodie E.L."/>
            <person name="Williams K.H."/>
            <person name="Hubbard S.S."/>
            <person name="Banfield J.F."/>
        </authorList>
    </citation>
    <scope>NUCLEOTIDE SEQUENCE [LARGE SCALE GENOMIC DNA]</scope>
</reference>
<evidence type="ECO:0000256" key="1">
    <source>
        <dbReference type="ARBA" id="ARBA00022490"/>
    </source>
</evidence>
<sequence length="335" mass="35607">MFVKKIGIDLGTANTLVYVPKKGVIVNEPSVVAISLTDNRVLAVGNEAKEMIGKTPDTIVASRPLRDGVIADYKVTQAMLSYFISKAEGKFRIFRPEVMISVPAGITSTERRAVIEAAIQSGAKAAYLVKEPVLAAIGAGIPINSPVGNMIVDIGGGTSEVAIISLGGIVAWSSVRVAGDKIDRAIADYIKKKYNLAIGERTSEEVKIQIGSAVPNPERGNMEVKGRDLIEGLPKTIEITNKEVVEAIGGELREIIKAIKAVLQETPPELSADIMNRGMVLSGGGALLNKIDELVTKATGVPCYVADEPLLCVVKGTGIALENLEVYKRSIMSKK</sequence>
<dbReference type="PANTHER" id="PTHR42749:SF1">
    <property type="entry name" value="CELL SHAPE-DETERMINING PROTEIN MREB"/>
    <property type="match status" value="1"/>
</dbReference>
<dbReference type="EMBL" id="MHMT01000032">
    <property type="protein sequence ID" value="OGZ31827.1"/>
    <property type="molecule type" value="Genomic_DNA"/>
</dbReference>
<dbReference type="Gene3D" id="3.30.420.40">
    <property type="match status" value="3"/>
</dbReference>
<evidence type="ECO:0000256" key="5">
    <source>
        <dbReference type="ARBA" id="ARBA00023458"/>
    </source>
</evidence>
<evidence type="ECO:0000256" key="6">
    <source>
        <dbReference type="HAMAP-Rule" id="MF_02207"/>
    </source>
</evidence>
<evidence type="ECO:0000313" key="7">
    <source>
        <dbReference type="EMBL" id="OGZ31827.1"/>
    </source>
</evidence>
<keyword evidence="1 6" id="KW-0963">Cytoplasm</keyword>
<feature type="binding site" evidence="6">
    <location>
        <begin position="12"/>
        <end position="14"/>
    </location>
    <ligand>
        <name>ATP</name>
        <dbReference type="ChEBI" id="CHEBI:30616"/>
    </ligand>
</feature>
<dbReference type="CDD" id="cd10225">
    <property type="entry name" value="ASKHA_NBD_MreB-like"/>
    <property type="match status" value="1"/>
</dbReference>
<keyword evidence="4 6" id="KW-0133">Cell shape</keyword>
<dbReference type="InterPro" id="IPR004753">
    <property type="entry name" value="MreB"/>
</dbReference>
<dbReference type="GO" id="GO:0005737">
    <property type="term" value="C:cytoplasm"/>
    <property type="evidence" value="ECO:0007669"/>
    <property type="project" value="UniProtKB-SubCell"/>
</dbReference>
<name>A0A1G2F1L5_9BACT</name>
<organism evidence="7 8">
    <name type="scientific">Candidatus Portnoybacteria bacterium RBG_13_40_8</name>
    <dbReference type="NCBI Taxonomy" id="1801990"/>
    <lineage>
        <taxon>Bacteria</taxon>
        <taxon>Candidatus Portnoyibacteriota</taxon>
    </lineage>
</organism>
<comment type="caution">
    <text evidence="7">The sequence shown here is derived from an EMBL/GenBank/DDBJ whole genome shotgun (WGS) entry which is preliminary data.</text>
</comment>